<organism evidence="2 3">
    <name type="scientific">Colletotrichum musicola</name>
    <dbReference type="NCBI Taxonomy" id="2175873"/>
    <lineage>
        <taxon>Eukaryota</taxon>
        <taxon>Fungi</taxon>
        <taxon>Dikarya</taxon>
        <taxon>Ascomycota</taxon>
        <taxon>Pezizomycotina</taxon>
        <taxon>Sordariomycetes</taxon>
        <taxon>Hypocreomycetidae</taxon>
        <taxon>Glomerellales</taxon>
        <taxon>Glomerellaceae</taxon>
        <taxon>Colletotrichum</taxon>
        <taxon>Colletotrichum orchidearum species complex</taxon>
    </lineage>
</organism>
<gene>
    <name evidence="2" type="ORF">CMUS01_03813</name>
</gene>
<name>A0A8H6U5K7_9PEZI</name>
<feature type="compositionally biased region" description="Basic and acidic residues" evidence="1">
    <location>
        <begin position="108"/>
        <end position="117"/>
    </location>
</feature>
<dbReference type="Proteomes" id="UP000639643">
    <property type="component" value="Unassembled WGS sequence"/>
</dbReference>
<sequence>MLARRDARETRVAGDVRCRAVTVCPDCGCRSQASPVLGTLIGRLKSRPSGDLCWNLIHGAYGQQCRPSSGLVGDGGGEVAMALDGRGGAGCRLSEARAGQSGHEEEEANKGEESTRRWRIGEEVMELRRGDPSSTCVMYQRSTRAALRQADEAAGGAR</sequence>
<proteinExistence type="predicted"/>
<evidence type="ECO:0000313" key="3">
    <source>
        <dbReference type="Proteomes" id="UP000639643"/>
    </source>
</evidence>
<protein>
    <submittedName>
        <fullName evidence="2">Uncharacterized protein</fullName>
    </submittedName>
</protein>
<dbReference type="EMBL" id="WIGM01000096">
    <property type="protein sequence ID" value="KAF6840780.1"/>
    <property type="molecule type" value="Genomic_DNA"/>
</dbReference>
<comment type="caution">
    <text evidence="2">The sequence shown here is derived from an EMBL/GenBank/DDBJ whole genome shotgun (WGS) entry which is preliminary data.</text>
</comment>
<accession>A0A8H6U5K7</accession>
<feature type="region of interest" description="Disordered" evidence="1">
    <location>
        <begin position="92"/>
        <end position="117"/>
    </location>
</feature>
<keyword evidence="3" id="KW-1185">Reference proteome</keyword>
<dbReference type="AlphaFoldDB" id="A0A8H6U5K7"/>
<dbReference type="OrthoDB" id="10516373at2759"/>
<evidence type="ECO:0000313" key="2">
    <source>
        <dbReference type="EMBL" id="KAF6840780.1"/>
    </source>
</evidence>
<evidence type="ECO:0000256" key="1">
    <source>
        <dbReference type="SAM" id="MobiDB-lite"/>
    </source>
</evidence>
<reference evidence="2" key="1">
    <citation type="journal article" date="2020" name="Phytopathology">
        <title>Genome Sequence Resources of Colletotrichum truncatum, C. plurivorum, C. musicola, and C. sojae: Four Species Pathogenic to Soybean (Glycine max).</title>
        <authorList>
            <person name="Rogerio F."/>
            <person name="Boufleur T.R."/>
            <person name="Ciampi-Guillardi M."/>
            <person name="Sukno S.A."/>
            <person name="Thon M.R."/>
            <person name="Massola Junior N.S."/>
            <person name="Baroncelli R."/>
        </authorList>
    </citation>
    <scope>NUCLEOTIDE SEQUENCE</scope>
    <source>
        <strain evidence="2">LFN0074</strain>
    </source>
</reference>